<dbReference type="AlphaFoldDB" id="A0A285MQM9"/>
<dbReference type="EC" id="4.2.1.136" evidence="19"/>
<dbReference type="Gene3D" id="3.40.1190.20">
    <property type="match status" value="1"/>
</dbReference>
<evidence type="ECO:0000256" key="10">
    <source>
        <dbReference type="ARBA" id="ARBA00023027"/>
    </source>
</evidence>
<gene>
    <name evidence="17" type="primary">nnrD</name>
    <name evidence="18" type="synonym">nnrE</name>
    <name evidence="22" type="ORF">SAMN06265377_1299</name>
</gene>
<evidence type="ECO:0000256" key="4">
    <source>
        <dbReference type="ARBA" id="ARBA00009524"/>
    </source>
</evidence>
<dbReference type="PANTHER" id="PTHR12592:SF0">
    <property type="entry name" value="ATP-DEPENDENT (S)-NAD(P)H-HYDRATE DEHYDRATASE"/>
    <property type="match status" value="1"/>
</dbReference>
<dbReference type="InterPro" id="IPR036652">
    <property type="entry name" value="YjeF_N_dom_sf"/>
</dbReference>
<comment type="similarity">
    <text evidence="3 19">In the N-terminal section; belongs to the NnrE/AIBP family.</text>
</comment>
<evidence type="ECO:0000256" key="8">
    <source>
        <dbReference type="ARBA" id="ARBA00022857"/>
    </source>
</evidence>
<comment type="cofactor">
    <cofactor evidence="17">
        <name>Mg(2+)</name>
        <dbReference type="ChEBI" id="CHEBI:18420"/>
    </cofactor>
</comment>
<keyword evidence="22" id="KW-0808">Transferase</keyword>
<comment type="cofactor">
    <cofactor evidence="18 19">
        <name>K(+)</name>
        <dbReference type="ChEBI" id="CHEBI:29103"/>
    </cofactor>
    <text evidence="18 19">Binds 1 potassium ion per subunit.</text>
</comment>
<dbReference type="GO" id="GO:0016301">
    <property type="term" value="F:kinase activity"/>
    <property type="evidence" value="ECO:0007669"/>
    <property type="project" value="UniProtKB-KW"/>
</dbReference>
<comment type="catalytic activity">
    <reaction evidence="1 18 19">
        <text>(6R)-NADHX = (6S)-NADHX</text>
        <dbReference type="Rhea" id="RHEA:32215"/>
        <dbReference type="ChEBI" id="CHEBI:64074"/>
        <dbReference type="ChEBI" id="CHEBI:64075"/>
        <dbReference type="EC" id="5.1.99.6"/>
    </reaction>
</comment>
<dbReference type="EC" id="5.1.99.6" evidence="19"/>
<dbReference type="Pfam" id="PF03853">
    <property type="entry name" value="YjeF_N"/>
    <property type="match status" value="1"/>
</dbReference>
<accession>A0A285MQM9</accession>
<dbReference type="OrthoDB" id="9806925at2"/>
<dbReference type="Pfam" id="PF01256">
    <property type="entry name" value="Carb_kinase"/>
    <property type="match status" value="1"/>
</dbReference>
<reference evidence="23" key="1">
    <citation type="submission" date="2017-09" db="EMBL/GenBank/DDBJ databases">
        <authorList>
            <person name="Varghese N."/>
            <person name="Submissions S."/>
        </authorList>
    </citation>
    <scope>NUCLEOTIDE SEQUENCE [LARGE SCALE GENOMIC DNA]</scope>
    <source>
        <strain evidence="23">DSM 25885</strain>
    </source>
</reference>
<proteinExistence type="inferred from homology"/>
<dbReference type="PROSITE" id="PS51385">
    <property type="entry name" value="YJEF_N"/>
    <property type="match status" value="1"/>
</dbReference>
<dbReference type="GO" id="GO:0052855">
    <property type="term" value="F:ADP-dependent NAD(P)H-hydrate dehydratase activity"/>
    <property type="evidence" value="ECO:0007669"/>
    <property type="project" value="UniProtKB-UniRule"/>
</dbReference>
<dbReference type="GO" id="GO:0110051">
    <property type="term" value="P:metabolite repair"/>
    <property type="evidence" value="ECO:0007669"/>
    <property type="project" value="TreeGrafter"/>
</dbReference>
<evidence type="ECO:0000256" key="9">
    <source>
        <dbReference type="ARBA" id="ARBA00022958"/>
    </source>
</evidence>
<feature type="binding site" evidence="18">
    <location>
        <begin position="130"/>
        <end position="136"/>
    </location>
    <ligand>
        <name>(6S)-NADPHX</name>
        <dbReference type="ChEBI" id="CHEBI:64076"/>
    </ligand>
</feature>
<keyword evidence="12 17" id="KW-0456">Lyase</keyword>
<keyword evidence="13" id="KW-0511">Multifunctional enzyme</keyword>
<evidence type="ECO:0000256" key="5">
    <source>
        <dbReference type="ARBA" id="ARBA00022723"/>
    </source>
</evidence>
<evidence type="ECO:0000256" key="3">
    <source>
        <dbReference type="ARBA" id="ARBA00006001"/>
    </source>
</evidence>
<dbReference type="PROSITE" id="PS01050">
    <property type="entry name" value="YJEF_C_2"/>
    <property type="match status" value="1"/>
</dbReference>
<dbReference type="InterPro" id="IPR004443">
    <property type="entry name" value="YjeF_N_dom"/>
</dbReference>
<comment type="subunit">
    <text evidence="17">Homotetramer.</text>
</comment>
<dbReference type="GO" id="GO:0005524">
    <property type="term" value="F:ATP binding"/>
    <property type="evidence" value="ECO:0007669"/>
    <property type="project" value="UniProtKB-UniRule"/>
</dbReference>
<comment type="similarity">
    <text evidence="17">Belongs to the NnrD/CARKD family.</text>
</comment>
<keyword evidence="11 18" id="KW-0413">Isomerase</keyword>
<dbReference type="InterPro" id="IPR030677">
    <property type="entry name" value="Nnr"/>
</dbReference>
<keyword evidence="9 18" id="KW-0630">Potassium</keyword>
<dbReference type="GO" id="GO:0046872">
    <property type="term" value="F:metal ion binding"/>
    <property type="evidence" value="ECO:0007669"/>
    <property type="project" value="UniProtKB-UniRule"/>
</dbReference>
<organism evidence="22 23">
    <name type="scientific">Flagellimonas pacifica</name>
    <dbReference type="NCBI Taxonomy" id="1247520"/>
    <lineage>
        <taxon>Bacteria</taxon>
        <taxon>Pseudomonadati</taxon>
        <taxon>Bacteroidota</taxon>
        <taxon>Flavobacteriia</taxon>
        <taxon>Flavobacteriales</taxon>
        <taxon>Flavobacteriaceae</taxon>
        <taxon>Flagellimonas</taxon>
    </lineage>
</organism>
<dbReference type="HAMAP" id="MF_01965">
    <property type="entry name" value="NADHX_dehydratase"/>
    <property type="match status" value="1"/>
</dbReference>
<keyword evidence="10 17" id="KW-0520">NAD</keyword>
<comment type="function">
    <text evidence="17">Catalyzes the dehydration of the S-form of NAD(P)HX at the expense of ADP, which is converted to AMP. Together with NAD(P)HX epimerase, which catalyzes the epimerization of the S- and R-forms, the enzyme allows the repair of both epimers of NAD(P)HX, a damaged form of NAD(P)H that is a result of enzymatic or heat-dependent hydration.</text>
</comment>
<feature type="binding site" evidence="18">
    <location>
        <position position="59"/>
    </location>
    <ligand>
        <name>K(+)</name>
        <dbReference type="ChEBI" id="CHEBI:29103"/>
    </ligand>
</feature>
<dbReference type="PROSITE" id="PS51383">
    <property type="entry name" value="YJEF_C_3"/>
    <property type="match status" value="1"/>
</dbReference>
<comment type="catalytic activity">
    <reaction evidence="15 17 19">
        <text>(6S)-NADHX + ADP = AMP + phosphate + NADH + H(+)</text>
        <dbReference type="Rhea" id="RHEA:32223"/>
        <dbReference type="ChEBI" id="CHEBI:15378"/>
        <dbReference type="ChEBI" id="CHEBI:43474"/>
        <dbReference type="ChEBI" id="CHEBI:57945"/>
        <dbReference type="ChEBI" id="CHEBI:64074"/>
        <dbReference type="ChEBI" id="CHEBI:456215"/>
        <dbReference type="ChEBI" id="CHEBI:456216"/>
        <dbReference type="EC" id="4.2.1.136"/>
    </reaction>
</comment>
<comment type="similarity">
    <text evidence="18">Belongs to the NnrE/AIBP family.</text>
</comment>
<evidence type="ECO:0000313" key="23">
    <source>
        <dbReference type="Proteomes" id="UP000219048"/>
    </source>
</evidence>
<dbReference type="SUPFAM" id="SSF53613">
    <property type="entry name" value="Ribokinase-like"/>
    <property type="match status" value="1"/>
</dbReference>
<name>A0A285MQM9_9FLAO</name>
<feature type="binding site" evidence="18">
    <location>
        <position position="159"/>
    </location>
    <ligand>
        <name>(6S)-NADPHX</name>
        <dbReference type="ChEBI" id="CHEBI:64076"/>
    </ligand>
</feature>
<dbReference type="RefSeq" id="WP_097044985.1">
    <property type="nucleotide sequence ID" value="NZ_OBEH01000002.1"/>
</dbReference>
<keyword evidence="22" id="KW-0418">Kinase</keyword>
<evidence type="ECO:0000256" key="6">
    <source>
        <dbReference type="ARBA" id="ARBA00022741"/>
    </source>
</evidence>
<feature type="binding site" evidence="18">
    <location>
        <begin position="58"/>
        <end position="62"/>
    </location>
    <ligand>
        <name>(6S)-NADPHX</name>
        <dbReference type="ChEBI" id="CHEBI:64076"/>
    </ligand>
</feature>
<evidence type="ECO:0000256" key="18">
    <source>
        <dbReference type="HAMAP-Rule" id="MF_01966"/>
    </source>
</evidence>
<dbReference type="PIRSF" id="PIRSF017184">
    <property type="entry name" value="Nnr"/>
    <property type="match status" value="1"/>
</dbReference>
<dbReference type="EMBL" id="OBEH01000002">
    <property type="protein sequence ID" value="SNY99492.1"/>
    <property type="molecule type" value="Genomic_DNA"/>
</dbReference>
<feature type="binding site" evidence="17">
    <location>
        <position position="376"/>
    </location>
    <ligand>
        <name>(6S)-NADPHX</name>
        <dbReference type="ChEBI" id="CHEBI:64076"/>
    </ligand>
</feature>
<dbReference type="SUPFAM" id="SSF64153">
    <property type="entry name" value="YjeF N-terminal domain-like"/>
    <property type="match status" value="1"/>
</dbReference>
<feature type="domain" description="YjeF C-terminal" evidence="20">
    <location>
        <begin position="227"/>
        <end position="499"/>
    </location>
</feature>
<feature type="domain" description="YjeF N-terminal" evidence="21">
    <location>
        <begin position="9"/>
        <end position="217"/>
    </location>
</feature>
<evidence type="ECO:0000256" key="15">
    <source>
        <dbReference type="ARBA" id="ARBA00048238"/>
    </source>
</evidence>
<dbReference type="NCBIfam" id="TIGR00197">
    <property type="entry name" value="yjeF_nterm"/>
    <property type="match status" value="1"/>
</dbReference>
<comment type="catalytic activity">
    <reaction evidence="2 18 19">
        <text>(6R)-NADPHX = (6S)-NADPHX</text>
        <dbReference type="Rhea" id="RHEA:32227"/>
        <dbReference type="ChEBI" id="CHEBI:64076"/>
        <dbReference type="ChEBI" id="CHEBI:64077"/>
        <dbReference type="EC" id="5.1.99.6"/>
    </reaction>
</comment>
<dbReference type="Gene3D" id="3.40.50.10260">
    <property type="entry name" value="YjeF N-terminal domain"/>
    <property type="match status" value="1"/>
</dbReference>
<feature type="binding site" evidence="17">
    <location>
        <begin position="411"/>
        <end position="415"/>
    </location>
    <ligand>
        <name>AMP</name>
        <dbReference type="ChEBI" id="CHEBI:456215"/>
    </ligand>
</feature>
<evidence type="ECO:0000259" key="21">
    <source>
        <dbReference type="PROSITE" id="PS51385"/>
    </source>
</evidence>
<dbReference type="GO" id="GO:0046496">
    <property type="term" value="P:nicotinamide nucleotide metabolic process"/>
    <property type="evidence" value="ECO:0007669"/>
    <property type="project" value="UniProtKB-UniRule"/>
</dbReference>
<keyword evidence="6 17" id="KW-0547">Nucleotide-binding</keyword>
<dbReference type="PANTHER" id="PTHR12592">
    <property type="entry name" value="ATP-DEPENDENT (S)-NAD(P)H-HYDRATE DEHYDRATASE FAMILY MEMBER"/>
    <property type="match status" value="1"/>
</dbReference>
<keyword evidence="7 17" id="KW-0067">ATP-binding</keyword>
<keyword evidence="23" id="KW-1185">Reference proteome</keyword>
<comment type="caution">
    <text evidence="18">Lacks conserved residue(s) required for the propagation of feature annotation.</text>
</comment>
<evidence type="ECO:0000256" key="16">
    <source>
        <dbReference type="ARBA" id="ARBA00049209"/>
    </source>
</evidence>
<comment type="function">
    <text evidence="14 19">Bifunctional enzyme that catalyzes the epimerization of the S- and R-forms of NAD(P)HX and the dehydration of the S-form of NAD(P)HX at the expense of ADP, which is converted to AMP. This allows the repair of both epimers of NAD(P)HX, a damaged form of NAD(P)H that is a result of enzymatic or heat-dependent hydration.</text>
</comment>
<evidence type="ECO:0000256" key="13">
    <source>
        <dbReference type="ARBA" id="ARBA00023268"/>
    </source>
</evidence>
<evidence type="ECO:0000256" key="14">
    <source>
        <dbReference type="ARBA" id="ARBA00025153"/>
    </source>
</evidence>
<dbReference type="InterPro" id="IPR017953">
    <property type="entry name" value="Carbohydrate_kinase_pred_CS"/>
</dbReference>
<dbReference type="NCBIfam" id="TIGR00196">
    <property type="entry name" value="yjeF_cterm"/>
    <property type="match status" value="1"/>
</dbReference>
<protein>
    <recommendedName>
        <fullName evidence="19">Bifunctional NAD(P)H-hydrate repair enzyme</fullName>
    </recommendedName>
    <alternativeName>
        <fullName evidence="19">Nicotinamide nucleotide repair protein</fullName>
    </alternativeName>
    <domain>
        <recommendedName>
            <fullName evidence="19">ADP-dependent (S)-NAD(P)H-hydrate dehydratase</fullName>
            <ecNumber evidence="19">4.2.1.136</ecNumber>
        </recommendedName>
        <alternativeName>
            <fullName evidence="19">ADP-dependent NAD(P)HX dehydratase</fullName>
        </alternativeName>
    </domain>
    <domain>
        <recommendedName>
            <fullName evidence="19">NAD(P)H-hydrate epimerase</fullName>
            <ecNumber evidence="19">5.1.99.6</ecNumber>
        </recommendedName>
    </domain>
</protein>
<comment type="function">
    <text evidence="18">Catalyzes the epimerization of the S- and R-forms of NAD(P)HX, a damaged form of NAD(P)H that is a result of enzymatic or heat-dependent hydration. This is a prerequisite for the S-specific NAD(P)H-hydrate dehydratase to allow the repair of both epimers of NAD(P)HX.</text>
</comment>
<evidence type="ECO:0000256" key="7">
    <source>
        <dbReference type="ARBA" id="ARBA00022840"/>
    </source>
</evidence>
<comment type="catalytic activity">
    <reaction evidence="16 17 19">
        <text>(6S)-NADPHX + ADP = AMP + phosphate + NADPH + H(+)</text>
        <dbReference type="Rhea" id="RHEA:32235"/>
        <dbReference type="ChEBI" id="CHEBI:15378"/>
        <dbReference type="ChEBI" id="CHEBI:43474"/>
        <dbReference type="ChEBI" id="CHEBI:57783"/>
        <dbReference type="ChEBI" id="CHEBI:64076"/>
        <dbReference type="ChEBI" id="CHEBI:456215"/>
        <dbReference type="ChEBI" id="CHEBI:456216"/>
        <dbReference type="EC" id="4.2.1.136"/>
    </reaction>
</comment>
<evidence type="ECO:0000256" key="2">
    <source>
        <dbReference type="ARBA" id="ARBA00000909"/>
    </source>
</evidence>
<keyword evidence="8 17" id="KW-0521">NADP</keyword>
<feature type="binding site" evidence="17">
    <location>
        <position position="262"/>
    </location>
    <ligand>
        <name>(6S)-NADPHX</name>
        <dbReference type="ChEBI" id="CHEBI:64076"/>
    </ligand>
</feature>
<dbReference type="GO" id="GO:0052856">
    <property type="term" value="F:NAD(P)HX epimerase activity"/>
    <property type="evidence" value="ECO:0007669"/>
    <property type="project" value="UniProtKB-UniRule"/>
</dbReference>
<evidence type="ECO:0000256" key="11">
    <source>
        <dbReference type="ARBA" id="ARBA00023235"/>
    </source>
</evidence>
<evidence type="ECO:0000256" key="17">
    <source>
        <dbReference type="HAMAP-Rule" id="MF_01965"/>
    </source>
</evidence>
<feature type="binding site" evidence="18">
    <location>
        <position position="126"/>
    </location>
    <ligand>
        <name>K(+)</name>
        <dbReference type="ChEBI" id="CHEBI:29103"/>
    </ligand>
</feature>
<dbReference type="InterPro" id="IPR029056">
    <property type="entry name" value="Ribokinase-like"/>
</dbReference>
<dbReference type="InterPro" id="IPR000631">
    <property type="entry name" value="CARKD"/>
</dbReference>
<dbReference type="Proteomes" id="UP000219048">
    <property type="component" value="Unassembled WGS sequence"/>
</dbReference>
<evidence type="ECO:0000256" key="19">
    <source>
        <dbReference type="PIRNR" id="PIRNR017184"/>
    </source>
</evidence>
<feature type="binding site" evidence="18">
    <location>
        <position position="162"/>
    </location>
    <ligand>
        <name>K(+)</name>
        <dbReference type="ChEBI" id="CHEBI:29103"/>
    </ligand>
</feature>
<feature type="binding site" evidence="17">
    <location>
        <position position="440"/>
    </location>
    <ligand>
        <name>(6S)-NADPHX</name>
        <dbReference type="ChEBI" id="CHEBI:64076"/>
    </ligand>
</feature>
<dbReference type="HAMAP" id="MF_01966">
    <property type="entry name" value="NADHX_epimerase"/>
    <property type="match status" value="1"/>
</dbReference>
<keyword evidence="5 18" id="KW-0479">Metal-binding</keyword>
<feature type="binding site" evidence="17">
    <location>
        <position position="325"/>
    </location>
    <ligand>
        <name>(6S)-NADPHX</name>
        <dbReference type="ChEBI" id="CHEBI:64076"/>
    </ligand>
</feature>
<evidence type="ECO:0000256" key="1">
    <source>
        <dbReference type="ARBA" id="ARBA00000013"/>
    </source>
</evidence>
<evidence type="ECO:0000313" key="22">
    <source>
        <dbReference type="EMBL" id="SNY99492.1"/>
    </source>
</evidence>
<sequence>MKIFTAAQIYEADKFTIDKQQITSDELMERAATKIFEWMHSRLQGAQVNIQLFCGIGNNGGDGIALARHLVEHGYNVQVHVVNYSEKRSKDFLLNLERLKDRKIWPQFINQDCNFPDITPNDIVVDAIFGIGLNRPPDSWVGNLIKHINASSAFVLSVDIPSGLPSDRMPSAPEHVIASSYVLSFQVPKLVFFLPETGIYVNQWEVLDIGLDTSFLGETDTDYHLIGRPEVLSMYRPRLKFSHKGIYGHSVIVGGSYGKIGAVQLTSNACLSVGSGLVTALVPECGYQSLQTAIPELMVLTDDEDDSLTKIDIPFDPSALGVGMGMGTKDETIKAFGAFLKKMSIPLVIDADGINILAKKWELMERVPKQSVLTPHPKELQRLIGEWKDDFEKLEKTKQFSEKHDCILVIKGAHTITVYKDKGYVNTTGNPGMATAGSGDVLTGMITGLMAQGYSSLNAAIFGVYLHGMAGDIGASTSGYEALKASGIVENIGKAYLELLRPPSSAENKEEN</sequence>
<evidence type="ECO:0000259" key="20">
    <source>
        <dbReference type="PROSITE" id="PS51383"/>
    </source>
</evidence>
<dbReference type="CDD" id="cd01171">
    <property type="entry name" value="YXKO-related"/>
    <property type="match status" value="1"/>
</dbReference>
<evidence type="ECO:0000256" key="12">
    <source>
        <dbReference type="ARBA" id="ARBA00023239"/>
    </source>
</evidence>
<comment type="similarity">
    <text evidence="4 19">In the C-terminal section; belongs to the NnrD/CARKD family.</text>
</comment>
<feature type="binding site" evidence="17">
    <location>
        <position position="439"/>
    </location>
    <ligand>
        <name>AMP</name>
        <dbReference type="ChEBI" id="CHEBI:456215"/>
    </ligand>
</feature>